<protein>
    <submittedName>
        <fullName evidence="1">HxlR family transcriptional regulator</fullName>
    </submittedName>
</protein>
<proteinExistence type="predicted"/>
<sequence length="71" mass="7536">MPENEETHLDRTAAKLVVAVELAEAVTEPPWTDGVSRPVVEGVRVWGEAHLERTLGDTAPNAAMGCADVIG</sequence>
<dbReference type="KEGG" id="aoi:AORI_1507"/>
<evidence type="ECO:0000313" key="1">
    <source>
        <dbReference type="EMBL" id="AGM04095.1"/>
    </source>
</evidence>
<organism evidence="1 2">
    <name type="scientific">Amycolatopsis keratiniphila</name>
    <dbReference type="NCBI Taxonomy" id="129921"/>
    <lineage>
        <taxon>Bacteria</taxon>
        <taxon>Bacillati</taxon>
        <taxon>Actinomycetota</taxon>
        <taxon>Actinomycetes</taxon>
        <taxon>Pseudonocardiales</taxon>
        <taxon>Pseudonocardiaceae</taxon>
        <taxon>Amycolatopsis</taxon>
        <taxon>Amycolatopsis japonica group</taxon>
    </lineage>
</organism>
<dbReference type="PATRIC" id="fig|1156913.3.peg.1541"/>
<name>R4SN10_9PSEU</name>
<dbReference type="Proteomes" id="UP000013968">
    <property type="component" value="Chromosome"/>
</dbReference>
<gene>
    <name evidence="1" type="ORF">AORI_1507</name>
</gene>
<reference evidence="1 2" key="1">
    <citation type="journal article" date="2013" name="BMC Genomics">
        <title>ContigScape: a Cytoscape plugin facilitating microbial genome gap closing.</title>
        <authorList>
            <person name="Tang B."/>
            <person name="Wang Q."/>
            <person name="Yang M."/>
            <person name="Xie F."/>
            <person name="Zhu Y."/>
            <person name="Zhuo Y."/>
            <person name="Wang S."/>
            <person name="Gao H."/>
            <person name="Ding X."/>
            <person name="Zhang L."/>
            <person name="Zhao G."/>
            <person name="Zheng H."/>
        </authorList>
    </citation>
    <scope>NUCLEOTIDE SEQUENCE [LARGE SCALE GENOMIC DNA]</scope>
    <source>
        <strain evidence="1 2">HCCB10007</strain>
    </source>
</reference>
<dbReference type="HOGENOM" id="CLU_2731102_0_0_11"/>
<dbReference type="EMBL" id="CP003410">
    <property type="protein sequence ID" value="AGM04095.1"/>
    <property type="molecule type" value="Genomic_DNA"/>
</dbReference>
<keyword evidence="2" id="KW-1185">Reference proteome</keyword>
<evidence type="ECO:0000313" key="2">
    <source>
        <dbReference type="Proteomes" id="UP000013968"/>
    </source>
</evidence>
<accession>R4SN10</accession>
<dbReference type="AlphaFoldDB" id="R4SN10"/>
<dbReference type="RefSeq" id="WP_016331900.1">
    <property type="nucleotide sequence ID" value="NC_021252.1"/>
</dbReference>